<sequence>MFSSKLLALTLGLFALDASAYPRPGGEDSGSVSRGPKINLLPIRSDELYPHLRKRADDLSSLGFQDKLHLFYAAEDEHSYDTLHLGNMTLARGSRPILLLEDFDALTTDIKCSGDNMSIKFSSIEATEYAQKAWGSVSKTKYFTLITHHEHKGCGQKETRTPFRIVAVDYKPKESTAILTREATNWEKTAENFDFHVGTVEHPVVTSQRILALRARDLSPGQERLVGLTVPGTGLKYYFCNTYGRLWDPFGNCPYYRVESVAVDVVEEIYGPLDSGVQPFKMDKSLGKVKDLIGKPGADTRISCIDCYFKANGNYRAWVKRTDAGQPTVGFFFQPNIDTQLKVKITASPTLPLAQKDFNFGELALRVAVPEYAAQNLVRFLPDAMPGPGIDVRSRISFTVTLGFKLNTGTASIGAGVASQDGSTVEAKNLDTVNLQLIKELNELSVIGEINPYYRLGLGVGVSLFDDSFQAGVFAGWMFYLRNRIEVCMNPATTGAKPKFSFSSEYRVDAGIQVFLSTKFAFNLDWVKTKVVGFLGGTLGWKNIHRKVLIPSKCTGSNWETVTKPDQMLPQKEYTSQELMAAFKKMRARTARVEGKCLLYTGTEPTTETSKDDFGGKPVVLTKDMQYAYKIVTSGEHKDCSKDWSKENLVKLFGPPV</sequence>
<dbReference type="Proteomes" id="UP001365542">
    <property type="component" value="Unassembled WGS sequence"/>
</dbReference>
<feature type="domain" description="DUF7029" evidence="2">
    <location>
        <begin position="94"/>
        <end position="194"/>
    </location>
</feature>
<comment type="caution">
    <text evidence="3">The sequence shown here is derived from an EMBL/GenBank/DDBJ whole genome shotgun (WGS) entry which is preliminary data.</text>
</comment>
<evidence type="ECO:0000313" key="3">
    <source>
        <dbReference type="EMBL" id="KAK6543023.1"/>
    </source>
</evidence>
<proteinExistence type="predicted"/>
<dbReference type="InterPro" id="IPR054293">
    <property type="entry name" value="DUF7029"/>
</dbReference>
<gene>
    <name evidence="3" type="ORF">TWF694_006953</name>
</gene>
<dbReference type="EMBL" id="JAVHJO010000002">
    <property type="protein sequence ID" value="KAK6543023.1"/>
    <property type="molecule type" value="Genomic_DNA"/>
</dbReference>
<evidence type="ECO:0000259" key="2">
    <source>
        <dbReference type="Pfam" id="PF22974"/>
    </source>
</evidence>
<reference evidence="3 4" key="1">
    <citation type="submission" date="2019-10" db="EMBL/GenBank/DDBJ databases">
        <authorList>
            <person name="Palmer J.M."/>
        </authorList>
    </citation>
    <scope>NUCLEOTIDE SEQUENCE [LARGE SCALE GENOMIC DNA]</scope>
    <source>
        <strain evidence="3 4">TWF694</strain>
    </source>
</reference>
<keyword evidence="1" id="KW-0732">Signal</keyword>
<name>A0AAV9XLQ7_9PEZI</name>
<dbReference type="AlphaFoldDB" id="A0AAV9XLQ7"/>
<evidence type="ECO:0000313" key="4">
    <source>
        <dbReference type="Proteomes" id="UP001365542"/>
    </source>
</evidence>
<evidence type="ECO:0000256" key="1">
    <source>
        <dbReference type="SAM" id="SignalP"/>
    </source>
</evidence>
<keyword evidence="4" id="KW-1185">Reference proteome</keyword>
<accession>A0AAV9XLQ7</accession>
<feature type="signal peptide" evidence="1">
    <location>
        <begin position="1"/>
        <end position="20"/>
    </location>
</feature>
<protein>
    <recommendedName>
        <fullName evidence="2">DUF7029 domain-containing protein</fullName>
    </recommendedName>
</protein>
<dbReference type="Pfam" id="PF22974">
    <property type="entry name" value="DUF7029"/>
    <property type="match status" value="1"/>
</dbReference>
<feature type="chain" id="PRO_5043844204" description="DUF7029 domain-containing protein" evidence="1">
    <location>
        <begin position="21"/>
        <end position="657"/>
    </location>
</feature>
<organism evidence="3 4">
    <name type="scientific">Orbilia ellipsospora</name>
    <dbReference type="NCBI Taxonomy" id="2528407"/>
    <lineage>
        <taxon>Eukaryota</taxon>
        <taxon>Fungi</taxon>
        <taxon>Dikarya</taxon>
        <taxon>Ascomycota</taxon>
        <taxon>Pezizomycotina</taxon>
        <taxon>Orbiliomycetes</taxon>
        <taxon>Orbiliales</taxon>
        <taxon>Orbiliaceae</taxon>
        <taxon>Orbilia</taxon>
    </lineage>
</organism>